<reference evidence="4 5" key="1">
    <citation type="submission" date="2014-06" db="EMBL/GenBank/DDBJ databases">
        <title>Evolutionary Origins and Diversification of the Mycorrhizal Mutualists.</title>
        <authorList>
            <consortium name="DOE Joint Genome Institute"/>
            <consortium name="Mycorrhizal Genomics Consortium"/>
            <person name="Kohler A."/>
            <person name="Kuo A."/>
            <person name="Nagy L.G."/>
            <person name="Floudas D."/>
            <person name="Copeland A."/>
            <person name="Barry K.W."/>
            <person name="Cichocki N."/>
            <person name="Veneault-Fourrey C."/>
            <person name="LaButti K."/>
            <person name="Lindquist E.A."/>
            <person name="Lipzen A."/>
            <person name="Lundell T."/>
            <person name="Morin E."/>
            <person name="Murat C."/>
            <person name="Riley R."/>
            <person name="Ohm R."/>
            <person name="Sun H."/>
            <person name="Tunlid A."/>
            <person name="Henrissat B."/>
            <person name="Grigoriev I.V."/>
            <person name="Hibbett D.S."/>
            <person name="Martin F."/>
        </authorList>
    </citation>
    <scope>NUCLEOTIDE SEQUENCE [LARGE SCALE GENOMIC DNA]</scope>
    <source>
        <strain evidence="4 5">SS14</strain>
    </source>
</reference>
<evidence type="ECO:0000313" key="5">
    <source>
        <dbReference type="Proteomes" id="UP000054279"/>
    </source>
</evidence>
<dbReference type="EMBL" id="KN837177">
    <property type="protein sequence ID" value="KIJ36555.1"/>
    <property type="molecule type" value="Genomic_DNA"/>
</dbReference>
<proteinExistence type="predicted"/>
<evidence type="ECO:0000313" key="4">
    <source>
        <dbReference type="EMBL" id="KIJ36555.1"/>
    </source>
</evidence>
<evidence type="ECO:0008006" key="6">
    <source>
        <dbReference type="Google" id="ProtNLM"/>
    </source>
</evidence>
<evidence type="ECO:0000259" key="2">
    <source>
        <dbReference type="Pfam" id="PF18718"/>
    </source>
</evidence>
<dbReference type="HOGENOM" id="CLU_004966_4_0_1"/>
<dbReference type="Pfam" id="PF18718">
    <property type="entry name" value="CxC5"/>
    <property type="match status" value="1"/>
</dbReference>
<feature type="domain" description="CxC5 like cysteine cluster associated with KDZ" evidence="2">
    <location>
        <begin position="89"/>
        <end position="174"/>
    </location>
</feature>
<keyword evidence="5" id="KW-1185">Reference proteome</keyword>
<dbReference type="Pfam" id="PF18721">
    <property type="entry name" value="CxC6"/>
    <property type="match status" value="1"/>
</dbReference>
<dbReference type="Proteomes" id="UP000054279">
    <property type="component" value="Unassembled WGS sequence"/>
</dbReference>
<organism evidence="4 5">
    <name type="scientific">Sphaerobolus stellatus (strain SS14)</name>
    <dbReference type="NCBI Taxonomy" id="990650"/>
    <lineage>
        <taxon>Eukaryota</taxon>
        <taxon>Fungi</taxon>
        <taxon>Dikarya</taxon>
        <taxon>Basidiomycota</taxon>
        <taxon>Agaricomycotina</taxon>
        <taxon>Agaricomycetes</taxon>
        <taxon>Phallomycetidae</taxon>
        <taxon>Geastrales</taxon>
        <taxon>Sphaerobolaceae</taxon>
        <taxon>Sphaerobolus</taxon>
    </lineage>
</organism>
<dbReference type="OrthoDB" id="2501483at2759"/>
<dbReference type="InterPro" id="IPR040898">
    <property type="entry name" value="CxC6"/>
</dbReference>
<accession>A0A0C9VG17</accession>
<dbReference type="AlphaFoldDB" id="A0A0C9VG17"/>
<evidence type="ECO:0000259" key="3">
    <source>
        <dbReference type="Pfam" id="PF18721"/>
    </source>
</evidence>
<sequence>MKSIQFTKITLFIEIVHALKVQIADSHTLVDGYPLECLHQRFRNLFKEIFGWEDNMMDVIWTLFRTVVWDYEGPVEDHQLGALLTRYRLKYDIDNGPIPVYITSFYCRGCYTRYYHNYYVHQNSTLQTYYGGIPDVIQSSRKIFVQASLCERFATQMVMAWTSATNCGRIYNAEFDNLCSTIALPFGWKFALKLDTDIVSDAFYLYSLLLDHSRQAQVLSPPHHAPNNTERLQNALEQRNERMVGPGQPEWNHACDVCTKISVSEDGSLVVMDGVTLGHPCCAIHDCVNPLPTNRHMCCLHDGVEIEQSVQQCDLKTDGTTKKPKARFGCRCTHNEEVCVTSCGMALGQVTFFGAEGLNGVQIFWKQLFPIQHSLPNVMWYDNNCGMQAMLRADNDEYFNDCALPVDVFHFKSKLKEQDVFCSMFCNPYILKDLVDEKEQGDFNSSAAEQTNAWLGGFHAILRDMHVERYNFFLDEMIMRHNQTLRRQLEEQGLSPYNIPRSELLE</sequence>
<feature type="domain" description="CxC6 like cysteine cluster associated with KDZ" evidence="3">
    <location>
        <begin position="271"/>
        <end position="323"/>
    </location>
</feature>
<name>A0A0C9VG17_SPHS4</name>
<dbReference type="InterPro" id="IPR041539">
    <property type="entry name" value="CxC5"/>
</dbReference>
<keyword evidence="1" id="KW-0732">Signal</keyword>
<gene>
    <name evidence="4" type="ORF">M422DRAFT_61158</name>
</gene>
<feature type="chain" id="PRO_5002215028" description="CxC6 like cysteine cluster associated with KDZ domain-containing protein" evidence="1">
    <location>
        <begin position="19"/>
        <end position="506"/>
    </location>
</feature>
<protein>
    <recommendedName>
        <fullName evidence="6">CxC6 like cysteine cluster associated with KDZ domain-containing protein</fullName>
    </recommendedName>
</protein>
<evidence type="ECO:0000256" key="1">
    <source>
        <dbReference type="SAM" id="SignalP"/>
    </source>
</evidence>
<feature type="signal peptide" evidence="1">
    <location>
        <begin position="1"/>
        <end position="18"/>
    </location>
</feature>